<organism evidence="2 3">
    <name type="scientific">Massariosphaeria phaeospora</name>
    <dbReference type="NCBI Taxonomy" id="100035"/>
    <lineage>
        <taxon>Eukaryota</taxon>
        <taxon>Fungi</taxon>
        <taxon>Dikarya</taxon>
        <taxon>Ascomycota</taxon>
        <taxon>Pezizomycotina</taxon>
        <taxon>Dothideomycetes</taxon>
        <taxon>Pleosporomycetidae</taxon>
        <taxon>Pleosporales</taxon>
        <taxon>Pleosporales incertae sedis</taxon>
        <taxon>Massariosphaeria</taxon>
    </lineage>
</organism>
<proteinExistence type="predicted"/>
<evidence type="ECO:0000313" key="3">
    <source>
        <dbReference type="Proteomes" id="UP000481861"/>
    </source>
</evidence>
<name>A0A7C8IFF7_9PLEO</name>
<protein>
    <submittedName>
        <fullName evidence="2">Uncharacterized protein</fullName>
    </submittedName>
</protein>
<dbReference type="AlphaFoldDB" id="A0A7C8IFF7"/>
<feature type="compositionally biased region" description="Low complexity" evidence="1">
    <location>
        <begin position="54"/>
        <end position="78"/>
    </location>
</feature>
<feature type="region of interest" description="Disordered" evidence="1">
    <location>
        <begin position="36"/>
        <end position="222"/>
    </location>
</feature>
<gene>
    <name evidence="2" type="ORF">BDV95DRAFT_357497</name>
</gene>
<accession>A0A7C8IFF7</accession>
<feature type="compositionally biased region" description="Low complexity" evidence="1">
    <location>
        <begin position="151"/>
        <end position="161"/>
    </location>
</feature>
<comment type="caution">
    <text evidence="2">The sequence shown here is derived from an EMBL/GenBank/DDBJ whole genome shotgun (WGS) entry which is preliminary data.</text>
</comment>
<dbReference type="EMBL" id="JAADJZ010000008">
    <property type="protein sequence ID" value="KAF2872810.1"/>
    <property type="molecule type" value="Genomic_DNA"/>
</dbReference>
<reference evidence="2 3" key="1">
    <citation type="submission" date="2020-01" db="EMBL/GenBank/DDBJ databases">
        <authorList>
            <consortium name="DOE Joint Genome Institute"/>
            <person name="Haridas S."/>
            <person name="Albert R."/>
            <person name="Binder M."/>
            <person name="Bloem J."/>
            <person name="Labutti K."/>
            <person name="Salamov A."/>
            <person name="Andreopoulos B."/>
            <person name="Baker S.E."/>
            <person name="Barry K."/>
            <person name="Bills G."/>
            <person name="Bluhm B.H."/>
            <person name="Cannon C."/>
            <person name="Castanera R."/>
            <person name="Culley D.E."/>
            <person name="Daum C."/>
            <person name="Ezra D."/>
            <person name="Gonzalez J.B."/>
            <person name="Henrissat B."/>
            <person name="Kuo A."/>
            <person name="Liang C."/>
            <person name="Lipzen A."/>
            <person name="Lutzoni F."/>
            <person name="Magnuson J."/>
            <person name="Mondo S."/>
            <person name="Nolan M."/>
            <person name="Ohm R."/>
            <person name="Pangilinan J."/>
            <person name="Park H.-J.H."/>
            <person name="Ramirez L."/>
            <person name="Alfaro M."/>
            <person name="Sun H."/>
            <person name="Tritt A."/>
            <person name="Yoshinaga Y."/>
            <person name="Zwiers L.-H.L."/>
            <person name="Turgeon B.G."/>
            <person name="Goodwin S.B."/>
            <person name="Spatafora J.W."/>
            <person name="Crous P.W."/>
            <person name="Grigoriev I.V."/>
        </authorList>
    </citation>
    <scope>NUCLEOTIDE SEQUENCE [LARGE SCALE GENOMIC DNA]</scope>
    <source>
        <strain evidence="2 3">CBS 611.86</strain>
    </source>
</reference>
<feature type="compositionally biased region" description="Pro residues" evidence="1">
    <location>
        <begin position="38"/>
        <end position="53"/>
    </location>
</feature>
<feature type="compositionally biased region" description="Low complexity" evidence="1">
    <location>
        <begin position="197"/>
        <end position="216"/>
    </location>
</feature>
<evidence type="ECO:0000256" key="1">
    <source>
        <dbReference type="SAM" id="MobiDB-lite"/>
    </source>
</evidence>
<dbReference type="Proteomes" id="UP000481861">
    <property type="component" value="Unassembled WGS sequence"/>
</dbReference>
<keyword evidence="3" id="KW-1185">Reference proteome</keyword>
<evidence type="ECO:0000313" key="2">
    <source>
        <dbReference type="EMBL" id="KAF2872810.1"/>
    </source>
</evidence>
<sequence length="273" mass="29203">MPSSSTVNVERLACPPTPPPRFDKFDVAVIHGWLACHPPSPPLPEPSPDPSPESSPDFSPARACSPSPSPAYRSRAIPLLSRPTPASPSRPKRRQPLQAIMSNNQRPKRNVREQSYKEPGPLIFDNPNEHENAKKGKMTSGQTRQGGGSPTKGSPSKKSGSLVNDYTEAITERMDNINPFANAPSLPHSSGIGGSGSSVPNNSGGSGNGSKRPSSPVRTTDDLRLLNKPVNQKQLANYRNYLPADALGLIRDVENLCLNIGILPSKLKVPSST</sequence>
<feature type="region of interest" description="Disordered" evidence="1">
    <location>
        <begin position="1"/>
        <end position="21"/>
    </location>
</feature>